<feature type="compositionally biased region" description="Gly residues" evidence="1">
    <location>
        <begin position="1203"/>
        <end position="1213"/>
    </location>
</feature>
<protein>
    <submittedName>
        <fullName evidence="2">Choice-of-anchor G family protein</fullName>
    </submittedName>
</protein>
<sequence length="1222" mass="120202">MPYSDTAAGAQPARGRHRPGWRPRFYSALAAGTVCAIVGAGASSASALGLDTYPDEPTEAEASVLGLEAGGTDAIALAQSAAGSATNPGPNREAFSGSVGGSEIVDLGAGYQIPLDQLVDFGQVGAVESESTATDGRNGEAITGLVGADGGLTLDGTDGDFGTASIDLLSVTDAAGVDTITDEMIDQADLTFGFVGANVEAQDGEFLDPDGVGGVGQYRVGEVKLNLHSPAIETAGDGVSDAAGQIEGTVEDTVNDALSAGSLLPGMTVETEVTSTIQQDVVDGIMLSPITTDDGLATLNLGDGTLEVDLGRIGGNDDGVIPDRPVGLNNQNPNTELIDSDTYPFVASSVHDVIEEVIDLSVGTAIQSLDSVSIHTKVTAPDGTVAEWDMDLSGEVTGYSCTPAGITGAVTCGTIDAAVGTMGVVMAPVNEALSDPNGILYEAFTTIKTDMITVPVRAAVDPFLELIADNLFSVQINHQVEQQCTDGSGAEGLTAVEVSALSFGVLDGTARLGFGNAGVRIDACATAVEPGVTAESPVPAGGQIDVTSDGWQPGSEVSLQLTDPEGNPVGEPVTVTTDDTGAIPAGTVVPVPEDVTPGDHTVVVSDADGNTGQATVTLYAPTLEVPGQAPAGTDVPVTSGGWVPGSEVTLQLTDPEGNPVGDPITVTADPDGSVPAGTVIPVPADATVGPDYAVVATDPTGAELTSALEVIDADATAPTVEASSPIPAGGETEVTSGGWTPGAEVTLQLTDPSGAPVGDPVTVTADGNGDLPAGTVLPIPADAPAGDYTVTASDPDGSTGEGSVSVYAPALEAPAQAPAGSDVPVTSTGWLPESEVTLQLTDPSGAPLGDPVVVTTDAEGALPEGTVVPVPADAPVAPGYTVAGTDANGANASAPLEVLDADATVPTVEASSPIPAGGETEVTSGGWNPGAEVTLQLTDADGNPVGDPVTATADENGDLPAGTVLSVPADAAAGDYTLTATDPDGASGETTVAVYAPAIQSPAQAPAGSDVPVTSTGWLPESEVTLQLTDPSGAPLGDPVVVTTDADGAVPAGTVVAVPADAPVAPGYTVAGTDANGANASAPLEVLDADAVVPTITATSPVRAGEDTTVTSGGWEPGTEVTLQLTDASGAPVGDPVVVTADDNGDLPAGTVLTVPADTPAGTDYAVVGTDANGTSVSAPLEVVDADAVLPTVEVSSPVPAGGEAGVVSGGWEPGSEVTLQL</sequence>
<dbReference type="EMBL" id="JBHLSV010000033">
    <property type="protein sequence ID" value="MFC0675909.1"/>
    <property type="molecule type" value="Genomic_DNA"/>
</dbReference>
<evidence type="ECO:0000313" key="3">
    <source>
        <dbReference type="Proteomes" id="UP001589793"/>
    </source>
</evidence>
<organism evidence="2 3">
    <name type="scientific">Brachybacterium hainanense</name>
    <dbReference type="NCBI Taxonomy" id="1541174"/>
    <lineage>
        <taxon>Bacteria</taxon>
        <taxon>Bacillati</taxon>
        <taxon>Actinomycetota</taxon>
        <taxon>Actinomycetes</taxon>
        <taxon>Micrococcales</taxon>
        <taxon>Dermabacteraceae</taxon>
        <taxon>Brachybacterium</taxon>
    </lineage>
</organism>
<reference evidence="2 3" key="1">
    <citation type="submission" date="2024-09" db="EMBL/GenBank/DDBJ databases">
        <authorList>
            <person name="Sun Q."/>
            <person name="Mori K."/>
        </authorList>
    </citation>
    <scope>NUCLEOTIDE SEQUENCE [LARGE SCALE GENOMIC DNA]</scope>
    <source>
        <strain evidence="2 3">CICC 10874</strain>
    </source>
</reference>
<evidence type="ECO:0000256" key="1">
    <source>
        <dbReference type="SAM" id="MobiDB-lite"/>
    </source>
</evidence>
<gene>
    <name evidence="2" type="ORF">ACFFF6_18315</name>
</gene>
<dbReference type="NCBIfam" id="NF033766">
    <property type="entry name" value="choice_anch_G"/>
    <property type="match status" value="1"/>
</dbReference>
<comment type="caution">
    <text evidence="2">The sequence shown here is derived from an EMBL/GenBank/DDBJ whole genome shotgun (WGS) entry which is preliminary data.</text>
</comment>
<accession>A0ABV6RH55</accession>
<dbReference type="InterPro" id="IPR047900">
    <property type="entry name" value="Choice_anch_G"/>
</dbReference>
<keyword evidence="3" id="KW-1185">Reference proteome</keyword>
<feature type="region of interest" description="Disordered" evidence="1">
    <location>
        <begin position="1201"/>
        <end position="1222"/>
    </location>
</feature>
<name>A0ABV6RH55_9MICO</name>
<proteinExistence type="predicted"/>
<feature type="region of interest" description="Disordered" evidence="1">
    <location>
        <begin position="718"/>
        <end position="743"/>
    </location>
</feature>
<dbReference type="Proteomes" id="UP001589793">
    <property type="component" value="Unassembled WGS sequence"/>
</dbReference>
<feature type="non-terminal residue" evidence="2">
    <location>
        <position position="1222"/>
    </location>
</feature>
<dbReference type="RefSeq" id="WP_376982952.1">
    <property type="nucleotide sequence ID" value="NZ_JBHLSV010000033.1"/>
</dbReference>
<evidence type="ECO:0000313" key="2">
    <source>
        <dbReference type="EMBL" id="MFC0675909.1"/>
    </source>
</evidence>